<feature type="non-terminal residue" evidence="1">
    <location>
        <position position="84"/>
    </location>
</feature>
<dbReference type="EMBL" id="JBHSBD010000052">
    <property type="protein sequence ID" value="MFC3969108.1"/>
    <property type="molecule type" value="Genomic_DNA"/>
</dbReference>
<keyword evidence="2" id="KW-1185">Reference proteome</keyword>
<protein>
    <submittedName>
        <fullName evidence="1">Uncharacterized protein</fullName>
    </submittedName>
</protein>
<evidence type="ECO:0000313" key="1">
    <source>
        <dbReference type="EMBL" id="MFC3969108.1"/>
    </source>
</evidence>
<accession>A0ABV8EB27</accession>
<reference evidence="2" key="1">
    <citation type="journal article" date="2019" name="Int. J. Syst. Evol. Microbiol.">
        <title>The Global Catalogue of Microorganisms (GCM) 10K type strain sequencing project: providing services to taxonomists for standard genome sequencing and annotation.</title>
        <authorList>
            <consortium name="The Broad Institute Genomics Platform"/>
            <consortium name="The Broad Institute Genome Sequencing Center for Infectious Disease"/>
            <person name="Wu L."/>
            <person name="Ma J."/>
        </authorList>
    </citation>
    <scope>NUCLEOTIDE SEQUENCE [LARGE SCALE GENOMIC DNA]</scope>
    <source>
        <strain evidence="2">TBRC 5781</strain>
    </source>
</reference>
<organism evidence="1 2">
    <name type="scientific">Rhizobium lemnae</name>
    <dbReference type="NCBI Taxonomy" id="1214924"/>
    <lineage>
        <taxon>Bacteria</taxon>
        <taxon>Pseudomonadati</taxon>
        <taxon>Pseudomonadota</taxon>
        <taxon>Alphaproteobacteria</taxon>
        <taxon>Hyphomicrobiales</taxon>
        <taxon>Rhizobiaceae</taxon>
        <taxon>Rhizobium/Agrobacterium group</taxon>
        <taxon>Rhizobium</taxon>
    </lineage>
</organism>
<dbReference type="Proteomes" id="UP001595697">
    <property type="component" value="Unassembled WGS sequence"/>
</dbReference>
<proteinExistence type="predicted"/>
<name>A0ABV8EB27_9HYPH</name>
<comment type="caution">
    <text evidence="1">The sequence shown here is derived from an EMBL/GenBank/DDBJ whole genome shotgun (WGS) entry which is preliminary data.</text>
</comment>
<sequence>MILKGSQRGSGQNLAAHLLKMEDNEHVSLHELRGFASQDLHGAFKEIEAVSLGTRCRNYLFSLSLGRGDDLRIGIPKRAQIGFK</sequence>
<gene>
    <name evidence="1" type="ORF">ACFOVS_13380</name>
</gene>
<evidence type="ECO:0000313" key="2">
    <source>
        <dbReference type="Proteomes" id="UP001595697"/>
    </source>
</evidence>